<evidence type="ECO:0000259" key="9">
    <source>
        <dbReference type="PROSITE" id="PS51012"/>
    </source>
</evidence>
<comment type="similarity">
    <text evidence="2">Belongs to the ABC-2 integral membrane protein family.</text>
</comment>
<evidence type="ECO:0000256" key="3">
    <source>
        <dbReference type="ARBA" id="ARBA00022448"/>
    </source>
</evidence>
<name>A0ABN2UH71_9MICO</name>
<dbReference type="InterPro" id="IPR047817">
    <property type="entry name" value="ABC2_TM_bact-type"/>
</dbReference>
<keyword evidence="5 8" id="KW-0812">Transmembrane</keyword>
<feature type="transmembrane region" description="Helical" evidence="8">
    <location>
        <begin position="162"/>
        <end position="187"/>
    </location>
</feature>
<dbReference type="InterPro" id="IPR051449">
    <property type="entry name" value="ABC-2_transporter_component"/>
</dbReference>
<organism evidence="10 11">
    <name type="scientific">Agromyces tropicus</name>
    <dbReference type="NCBI Taxonomy" id="555371"/>
    <lineage>
        <taxon>Bacteria</taxon>
        <taxon>Bacillati</taxon>
        <taxon>Actinomycetota</taxon>
        <taxon>Actinomycetes</taxon>
        <taxon>Micrococcales</taxon>
        <taxon>Microbacteriaceae</taxon>
        <taxon>Agromyces</taxon>
    </lineage>
</organism>
<dbReference type="PANTHER" id="PTHR30294:SF29">
    <property type="entry name" value="MULTIDRUG ABC TRANSPORTER PERMEASE YBHS-RELATED"/>
    <property type="match status" value="1"/>
</dbReference>
<evidence type="ECO:0000256" key="8">
    <source>
        <dbReference type="SAM" id="Phobius"/>
    </source>
</evidence>
<dbReference type="Proteomes" id="UP001501196">
    <property type="component" value="Unassembled WGS sequence"/>
</dbReference>
<feature type="domain" description="ABC transmembrane type-2" evidence="9">
    <location>
        <begin position="120"/>
        <end position="356"/>
    </location>
</feature>
<sequence length="377" mass="40281">MRAVMLKEFQELRRDHRTLAMLIVLPLLLLVIFGYAANFNVEHLTVTVVGSSAQDVEDLIDGNADLSDRLEVVATDPGGDADTAEEVLRDDESDIAILADGDTWTAYIDGSNLFAAQSALTLFAQVQQMLAQQQIQAAAQGQPVQGPSLETEVLFNPDLTTAWVMVPAIIGLILTFIGTIITSIGLVREREAGTLEQLAVMPLRASGVILGKITPYFLLASLDMALITVLGLLLFDVPFNGPVGLFIVGAALFLFVVLGIGVLISTVSQTTGQAIQLAMMTLLPQILLSGMIFPLDAMAAGVRWIGYLLPLTYFTMVSQGVMVRGAGWDVLWLPLTVLAVMAVVVFGLAVVRLRRSLAPAVSKARPEAVAEPVGAGR</sequence>
<dbReference type="PROSITE" id="PS51012">
    <property type="entry name" value="ABC_TM2"/>
    <property type="match status" value="1"/>
</dbReference>
<keyword evidence="3" id="KW-0813">Transport</keyword>
<evidence type="ECO:0000256" key="1">
    <source>
        <dbReference type="ARBA" id="ARBA00004651"/>
    </source>
</evidence>
<feature type="transmembrane region" description="Helical" evidence="8">
    <location>
        <begin position="208"/>
        <end position="235"/>
    </location>
</feature>
<evidence type="ECO:0000313" key="10">
    <source>
        <dbReference type="EMBL" id="GAA2037612.1"/>
    </source>
</evidence>
<evidence type="ECO:0000256" key="4">
    <source>
        <dbReference type="ARBA" id="ARBA00022475"/>
    </source>
</evidence>
<feature type="transmembrane region" description="Helical" evidence="8">
    <location>
        <begin position="20"/>
        <end position="37"/>
    </location>
</feature>
<evidence type="ECO:0000256" key="6">
    <source>
        <dbReference type="ARBA" id="ARBA00022989"/>
    </source>
</evidence>
<dbReference type="EMBL" id="BAAAPW010000003">
    <property type="protein sequence ID" value="GAA2037612.1"/>
    <property type="molecule type" value="Genomic_DNA"/>
</dbReference>
<evidence type="ECO:0000256" key="2">
    <source>
        <dbReference type="ARBA" id="ARBA00007783"/>
    </source>
</evidence>
<gene>
    <name evidence="10" type="ORF">GCM10009819_22840</name>
</gene>
<dbReference type="PANTHER" id="PTHR30294">
    <property type="entry name" value="MEMBRANE COMPONENT OF ABC TRANSPORTER YHHJ-RELATED"/>
    <property type="match status" value="1"/>
</dbReference>
<keyword evidence="4" id="KW-1003">Cell membrane</keyword>
<evidence type="ECO:0000256" key="7">
    <source>
        <dbReference type="ARBA" id="ARBA00023136"/>
    </source>
</evidence>
<feature type="transmembrane region" description="Helical" evidence="8">
    <location>
        <begin position="241"/>
        <end position="265"/>
    </location>
</feature>
<evidence type="ECO:0000313" key="11">
    <source>
        <dbReference type="Proteomes" id="UP001501196"/>
    </source>
</evidence>
<reference evidence="10 11" key="1">
    <citation type="journal article" date="2019" name="Int. J. Syst. Evol. Microbiol.">
        <title>The Global Catalogue of Microorganisms (GCM) 10K type strain sequencing project: providing services to taxonomists for standard genome sequencing and annotation.</title>
        <authorList>
            <consortium name="The Broad Institute Genomics Platform"/>
            <consortium name="The Broad Institute Genome Sequencing Center for Infectious Disease"/>
            <person name="Wu L."/>
            <person name="Ma J."/>
        </authorList>
    </citation>
    <scope>NUCLEOTIDE SEQUENCE [LARGE SCALE GENOMIC DNA]</scope>
    <source>
        <strain evidence="10 11">JCM 15672</strain>
    </source>
</reference>
<comment type="subcellular location">
    <subcellularLocation>
        <location evidence="1">Cell membrane</location>
        <topology evidence="1">Multi-pass membrane protein</topology>
    </subcellularLocation>
</comment>
<evidence type="ECO:0000256" key="5">
    <source>
        <dbReference type="ARBA" id="ARBA00022692"/>
    </source>
</evidence>
<keyword evidence="6 8" id="KW-1133">Transmembrane helix</keyword>
<keyword evidence="7 8" id="KW-0472">Membrane</keyword>
<feature type="transmembrane region" description="Helical" evidence="8">
    <location>
        <begin position="286"/>
        <end position="310"/>
    </location>
</feature>
<protein>
    <submittedName>
        <fullName evidence="10">ABC transporter permease</fullName>
    </submittedName>
</protein>
<feature type="transmembrane region" description="Helical" evidence="8">
    <location>
        <begin position="330"/>
        <end position="351"/>
    </location>
</feature>
<proteinExistence type="inferred from homology"/>
<accession>A0ABN2UH71</accession>
<dbReference type="InterPro" id="IPR013525">
    <property type="entry name" value="ABC2_TM"/>
</dbReference>
<keyword evidence="11" id="KW-1185">Reference proteome</keyword>
<dbReference type="Pfam" id="PF12698">
    <property type="entry name" value="ABC2_membrane_3"/>
    <property type="match status" value="1"/>
</dbReference>
<comment type="caution">
    <text evidence="10">The sequence shown here is derived from an EMBL/GenBank/DDBJ whole genome shotgun (WGS) entry which is preliminary data.</text>
</comment>
<dbReference type="RefSeq" id="WP_344373567.1">
    <property type="nucleotide sequence ID" value="NZ_BAAAPW010000003.1"/>
</dbReference>